<dbReference type="PANTHER" id="PTHR43313:SF1">
    <property type="entry name" value="3BETA-HYDROXYSTEROID DEHYDROGENASE DHS-16"/>
    <property type="match status" value="1"/>
</dbReference>
<comment type="caution">
    <text evidence="6">The sequence shown here is derived from an EMBL/GenBank/DDBJ whole genome shotgun (WGS) entry which is preliminary data.</text>
</comment>
<feature type="compositionally biased region" description="Low complexity" evidence="4">
    <location>
        <begin position="446"/>
        <end position="465"/>
    </location>
</feature>
<evidence type="ECO:0000256" key="4">
    <source>
        <dbReference type="SAM" id="MobiDB-lite"/>
    </source>
</evidence>
<feature type="region of interest" description="Disordered" evidence="4">
    <location>
        <begin position="530"/>
        <end position="649"/>
    </location>
</feature>
<dbReference type="GO" id="GO:0008202">
    <property type="term" value="P:steroid metabolic process"/>
    <property type="evidence" value="ECO:0007669"/>
    <property type="project" value="TreeGrafter"/>
</dbReference>
<dbReference type="GO" id="GO:0016491">
    <property type="term" value="F:oxidoreductase activity"/>
    <property type="evidence" value="ECO:0007669"/>
    <property type="project" value="TreeGrafter"/>
</dbReference>
<dbReference type="InterPro" id="IPR002347">
    <property type="entry name" value="SDR_fam"/>
</dbReference>
<feature type="compositionally biased region" description="Basic and acidic residues" evidence="4">
    <location>
        <begin position="836"/>
        <end position="845"/>
    </location>
</feature>
<sequence>MFPGSPRLKLSLPRDFTFSPPLELKGEKAGIMQPPQQNLPTQRSHGQSSHAQSPSRLPESSSAHSVRRSTAINPTSSSTKKRGRQNPSTRRNLLPKDFLQDYALPRGGELGRGAFAVVRRCTERKTGLEWASKITDLRPIKMRGGSDMRVDRVMREVSILKSISHPNIVKLHTVYQNATTLVIVMELVRGKELFFEILERNHYSEADARPIFVQLAEALRYLHSRNIVHRDVKPENVLLAYPNFGSDPSTAADGSNAGSEGGCEGGGRKTKKSEGVIVKLLDFGLSKLIDPREGGSVANTFVGTRAYLAPEVELLAHGQGKAAGFPADCWSLGAVLHVMLVAKFPEFDVVHRMDEDGTLTPFSGVLKVEGLGLWDHLSLAAKDIIKRLMTPNAAKRLTAAQALEHPWAKGMDCLPPEFYSVAQGQPAQYQQRFPCGEKYAHHPQVLQQHHAQQPPHHHQQPQQQQQRHRQQQQRQEQEAARDRPPARHQRPPHPQQETEQQQQHHAQKHLWRQQQQQQLRIQLQQQQEQHQEMQKRLRQQEQQEEKQKQRKQELGQQRPSGDPYASASSVRTQESTSTVAHASRPGSYMEEGRVSSSNVESLESHSGTLSAGTVRPHSAGPDASPYAATRMTSPDAGGESLPPSRPLNMATDPIATAPVEVRLGLLVKVQRWIAQSLGVAFDLMLSEKGRVASDVAYCVRTGAVVCRYELHLTVKLLRKVHEVAALVLAIFPDLTLALKEGELKLAQSFFLSIRQWLSEIRKEVQDVQRSNETATLQMSRIIKKAASELVGSHKLVQYRERERRSKKCMAARGCVSGKGIGLSTQQGDVKPQDPACPEKDLEGGGKHKKLRRKDDGQLAETEATGMAEEIASKPEEIDINAINEAVDKSLESDTALVDDRILESLLPSVHCDETYAIEGEYDAKVDELAHVLNDLLPAEAVEPLRVIGETAGATRQLEDKQISQVIVCLQRLDRILERLDSFWARCEVDLDLMIRRGEHIRNLISNAHSPETVARLNARLSEYAVFWSRVSSACERYLNGVSETTVATLYAFMEKYNFEDQMDMHLPPADAEGITARRSSNTDHSTASCASFDMDQSAEVGRVYRERCAATPASLLDLLDVSYIMRARSSATLFLVSASYLSRTLQFVASTIYSTSIHSWATFKKTCTPIKLRKIFNVVILDFLGKVKQEFFATVRYIYMMQGDPIFIKMLNLMNDIMHLPIVDDIAWHLYHFVRLLLGPLWALGLLISFLVKLLSGALVTRLEQPKGRAVLITGCDTGFGYDLAIALVKKGWRVYAGCLTQAAVAELKTKAAGSAGSMVSVLMDVTKQADIDRVVEQIAKESPKQLFAVVCNAGVGRGGLVDWTPLATYRAIMEVNLFAMIATCKACLPLLKESKGRIVNVTSMAGIFLGAPCMSAYAASKHAAEAFSTSLRFELEGWGIRVVTVNPSFHRTRISTNAAETVKQAYDDLDAKTQAEYGLEYLRAVQKLTSDQTDGCWDPRHVVNTLVRATTAVSPRTQYIVGADATFCLLPLMNLPTPDIEKIVSFTLLQNMAADKSNCKKEESCRSLPQIIIDRSSRISFVNHNHSKKIVRQSMKSCRKASGERRIVLFTTRRKTNYTTPVDFQGYLCIFYPASA</sequence>
<dbReference type="SUPFAM" id="SSF51735">
    <property type="entry name" value="NAD(P)-binding Rossmann-fold domains"/>
    <property type="match status" value="1"/>
</dbReference>
<dbReference type="Gene3D" id="3.40.50.720">
    <property type="entry name" value="NAD(P)-binding Rossmann-like Domain"/>
    <property type="match status" value="1"/>
</dbReference>
<gene>
    <name evidence="6" type="ORF">Naga_100049g18</name>
</gene>
<keyword evidence="6" id="KW-0418">Kinase</keyword>
<evidence type="ECO:0000259" key="5">
    <source>
        <dbReference type="PROSITE" id="PS50011"/>
    </source>
</evidence>
<dbReference type="Pfam" id="PF00106">
    <property type="entry name" value="adh_short"/>
    <property type="match status" value="1"/>
</dbReference>
<dbReference type="InterPro" id="IPR000719">
    <property type="entry name" value="Prot_kinase_dom"/>
</dbReference>
<feature type="compositionally biased region" description="Low complexity" evidence="4">
    <location>
        <begin position="495"/>
        <end position="504"/>
    </location>
</feature>
<dbReference type="PROSITE" id="PS00108">
    <property type="entry name" value="PROTEIN_KINASE_ST"/>
    <property type="match status" value="1"/>
</dbReference>
<organism evidence="6 7">
    <name type="scientific">Nannochloropsis gaditana</name>
    <dbReference type="NCBI Taxonomy" id="72520"/>
    <lineage>
        <taxon>Eukaryota</taxon>
        <taxon>Sar</taxon>
        <taxon>Stramenopiles</taxon>
        <taxon>Ochrophyta</taxon>
        <taxon>Eustigmatophyceae</taxon>
        <taxon>Eustigmatales</taxon>
        <taxon>Monodopsidaceae</taxon>
        <taxon>Nannochloropsis</taxon>
    </lineage>
</organism>
<dbReference type="OrthoDB" id="1274115at2759"/>
<evidence type="ECO:0000256" key="3">
    <source>
        <dbReference type="PROSITE-ProRule" id="PRU10141"/>
    </source>
</evidence>
<dbReference type="PRINTS" id="PR00081">
    <property type="entry name" value="GDHRDH"/>
</dbReference>
<dbReference type="PANTHER" id="PTHR43313">
    <property type="entry name" value="SHORT-CHAIN DEHYDROGENASE/REDUCTASE FAMILY 9C"/>
    <property type="match status" value="1"/>
</dbReference>
<evidence type="ECO:0000256" key="1">
    <source>
        <dbReference type="ARBA" id="ARBA00022741"/>
    </source>
</evidence>
<dbReference type="Gene3D" id="3.30.200.20">
    <property type="entry name" value="Phosphorylase Kinase, domain 1"/>
    <property type="match status" value="1"/>
</dbReference>
<feature type="binding site" evidence="3">
    <location>
        <position position="141"/>
    </location>
    <ligand>
        <name>ATP</name>
        <dbReference type="ChEBI" id="CHEBI:30616"/>
    </ligand>
</feature>
<feature type="compositionally biased region" description="Low complexity" evidence="4">
    <location>
        <begin position="594"/>
        <end position="606"/>
    </location>
</feature>
<dbReference type="InterPro" id="IPR017441">
    <property type="entry name" value="Protein_kinase_ATP_BS"/>
</dbReference>
<dbReference type="Gene3D" id="1.10.510.10">
    <property type="entry name" value="Transferase(Phosphotransferase) domain 1"/>
    <property type="match status" value="1"/>
</dbReference>
<accession>W7TDL2</accession>
<feature type="region of interest" description="Disordered" evidence="4">
    <location>
        <begin position="446"/>
        <end position="515"/>
    </location>
</feature>
<dbReference type="PROSITE" id="PS50011">
    <property type="entry name" value="PROTEIN_KINASE_DOM"/>
    <property type="match status" value="1"/>
</dbReference>
<keyword evidence="1 3" id="KW-0547">Nucleotide-binding</keyword>
<dbReference type="EMBL" id="AZIL01001061">
    <property type="protein sequence ID" value="EWM25060.1"/>
    <property type="molecule type" value="Genomic_DNA"/>
</dbReference>
<proteinExistence type="predicted"/>
<feature type="domain" description="Protein kinase" evidence="5">
    <location>
        <begin position="104"/>
        <end position="408"/>
    </location>
</feature>
<feature type="compositionally biased region" description="Basic and acidic residues" evidence="4">
    <location>
        <begin position="530"/>
        <end position="553"/>
    </location>
</feature>
<feature type="compositionally biased region" description="Polar residues" evidence="4">
    <location>
        <begin position="566"/>
        <end position="580"/>
    </location>
</feature>
<protein>
    <submittedName>
        <fullName evidence="6">Serine threonine-protein kinase dclk3</fullName>
    </submittedName>
</protein>
<keyword evidence="7" id="KW-1185">Reference proteome</keyword>
<dbReference type="CDD" id="cd05117">
    <property type="entry name" value="STKc_CAMK"/>
    <property type="match status" value="1"/>
</dbReference>
<dbReference type="Pfam" id="PF00069">
    <property type="entry name" value="Pkinase"/>
    <property type="match status" value="1"/>
</dbReference>
<dbReference type="Proteomes" id="UP000019335">
    <property type="component" value="Chromosome 12"/>
</dbReference>
<dbReference type="InterPro" id="IPR008271">
    <property type="entry name" value="Ser/Thr_kinase_AS"/>
</dbReference>
<feature type="compositionally biased region" description="Basic and acidic residues" evidence="4">
    <location>
        <begin position="475"/>
        <end position="485"/>
    </location>
</feature>
<dbReference type="InterPro" id="IPR011009">
    <property type="entry name" value="Kinase-like_dom_sf"/>
</dbReference>
<evidence type="ECO:0000313" key="7">
    <source>
        <dbReference type="Proteomes" id="UP000019335"/>
    </source>
</evidence>
<dbReference type="InterPro" id="IPR036291">
    <property type="entry name" value="NAD(P)-bd_dom_sf"/>
</dbReference>
<feature type="region of interest" description="Disordered" evidence="4">
    <location>
        <begin position="822"/>
        <end position="860"/>
    </location>
</feature>
<dbReference type="SMART" id="SM00220">
    <property type="entry name" value="S_TKc"/>
    <property type="match status" value="1"/>
</dbReference>
<dbReference type="GO" id="GO:0005524">
    <property type="term" value="F:ATP binding"/>
    <property type="evidence" value="ECO:0007669"/>
    <property type="project" value="UniProtKB-UniRule"/>
</dbReference>
<feature type="compositionally biased region" description="Polar residues" evidence="4">
    <location>
        <begin position="34"/>
        <end position="78"/>
    </location>
</feature>
<dbReference type="PROSITE" id="PS00107">
    <property type="entry name" value="PROTEIN_KINASE_ATP"/>
    <property type="match status" value="1"/>
</dbReference>
<name>W7TDL2_9STRA</name>
<feature type="region of interest" description="Disordered" evidence="4">
    <location>
        <begin position="250"/>
        <end position="270"/>
    </location>
</feature>
<feature type="region of interest" description="Disordered" evidence="4">
    <location>
        <begin position="1"/>
        <end position="97"/>
    </location>
</feature>
<keyword evidence="6" id="KW-0808">Transferase</keyword>
<reference evidence="6 7" key="1">
    <citation type="journal article" date="2014" name="Mol. Plant">
        <title>Chromosome Scale Genome Assembly and Transcriptome Profiling of Nannochloropsis gaditana in Nitrogen Depletion.</title>
        <authorList>
            <person name="Corteggiani Carpinelli E."/>
            <person name="Telatin A."/>
            <person name="Vitulo N."/>
            <person name="Forcato C."/>
            <person name="D'Angelo M."/>
            <person name="Schiavon R."/>
            <person name="Vezzi A."/>
            <person name="Giacometti G.M."/>
            <person name="Morosinotto T."/>
            <person name="Valle G."/>
        </authorList>
    </citation>
    <scope>NUCLEOTIDE SEQUENCE [LARGE SCALE GENOMIC DNA]</scope>
    <source>
        <strain evidence="6 7">B-31</strain>
    </source>
</reference>
<evidence type="ECO:0000313" key="6">
    <source>
        <dbReference type="EMBL" id="EWM25060.1"/>
    </source>
</evidence>
<evidence type="ECO:0000256" key="2">
    <source>
        <dbReference type="ARBA" id="ARBA00022840"/>
    </source>
</evidence>
<dbReference type="SUPFAM" id="SSF56112">
    <property type="entry name" value="Protein kinase-like (PK-like)"/>
    <property type="match status" value="1"/>
</dbReference>
<keyword evidence="2 3" id="KW-0067">ATP-binding</keyword>
<dbReference type="GO" id="GO:0004672">
    <property type="term" value="F:protein kinase activity"/>
    <property type="evidence" value="ECO:0007669"/>
    <property type="project" value="InterPro"/>
</dbReference>